<dbReference type="EMBL" id="CP053709">
    <property type="protein sequence ID" value="QKE93118.1"/>
    <property type="molecule type" value="Genomic_DNA"/>
</dbReference>
<evidence type="ECO:0000313" key="2">
    <source>
        <dbReference type="EMBL" id="QKE93118.1"/>
    </source>
</evidence>
<keyword evidence="3" id="KW-1185">Reference proteome</keyword>
<name>A0A6M8HXQ2_9PROT</name>
<dbReference type="Pfam" id="PF11393">
    <property type="entry name" value="T4BSS_DotI_IcmL"/>
    <property type="match status" value="1"/>
</dbReference>
<dbReference type="AlphaFoldDB" id="A0A6M8HXQ2"/>
<protein>
    <submittedName>
        <fullName evidence="2">DotI/IcmL/TraM family protein</fullName>
    </submittedName>
</protein>
<keyword evidence="1" id="KW-0472">Membrane</keyword>
<evidence type="ECO:0000313" key="3">
    <source>
        <dbReference type="Proteomes" id="UP000500767"/>
    </source>
</evidence>
<evidence type="ECO:0000256" key="1">
    <source>
        <dbReference type="SAM" id="Phobius"/>
    </source>
</evidence>
<organism evidence="2 3">
    <name type="scientific">Lichenicola cladoniae</name>
    <dbReference type="NCBI Taxonomy" id="1484109"/>
    <lineage>
        <taxon>Bacteria</taxon>
        <taxon>Pseudomonadati</taxon>
        <taxon>Pseudomonadota</taxon>
        <taxon>Alphaproteobacteria</taxon>
        <taxon>Acetobacterales</taxon>
        <taxon>Acetobacteraceae</taxon>
        <taxon>Lichenicola</taxon>
    </lineage>
</organism>
<dbReference type="CDD" id="cd16385">
    <property type="entry name" value="IcmL"/>
    <property type="match status" value="1"/>
</dbReference>
<proteinExistence type="predicted"/>
<dbReference type="RefSeq" id="WP_171833906.1">
    <property type="nucleotide sequence ID" value="NZ_CP053709.1"/>
</dbReference>
<keyword evidence="1" id="KW-1133">Transmembrane helix</keyword>
<gene>
    <name evidence="2" type="ORF">HN018_23325</name>
</gene>
<accession>A0A6M8HXQ2</accession>
<geneLocation type="plasmid" evidence="2 3">
    <name>unnamed1</name>
</geneLocation>
<keyword evidence="2" id="KW-0614">Plasmid</keyword>
<dbReference type="InterPro" id="IPR021055">
    <property type="entry name" value="T4BSS_IcmL/DotI"/>
</dbReference>
<keyword evidence="1" id="KW-0812">Transmembrane</keyword>
<sequence>MQNQTEAISRRLSDPDFQGWVVRNSMLLVLVLSSLLGVFVIHDGYVWTHPAQPVYFFVDGHNPPMPAVPLDSPIVDDTQLLDWSVKWVLAPYNVNYHDFPQQLNTAGQHYTRNGWSSFGSAYIAAGNFQAMQHARMTCYAQAQRSAVIRQTSIIGGHLAYEIQFPMVQTCENVNQQSTSNLMMTATVIRMNDQNHPDGLAIEQLNAKGF</sequence>
<reference evidence="2 3" key="1">
    <citation type="journal article" date="2014" name="World J. Microbiol. Biotechnol.">
        <title>Biodiversity and physiological characteristics of Antarctic and Arctic lichens-associated bacteria.</title>
        <authorList>
            <person name="Lee Y.M."/>
            <person name="Kim E.H."/>
            <person name="Lee H.K."/>
            <person name="Hong S.G."/>
        </authorList>
    </citation>
    <scope>NUCLEOTIDE SEQUENCE [LARGE SCALE GENOMIC DNA]</scope>
    <source>
        <strain evidence="2 3">PAMC 26569</strain>
        <plasmid evidence="2">unnamed1</plasmid>
    </source>
</reference>
<feature type="transmembrane region" description="Helical" evidence="1">
    <location>
        <begin position="20"/>
        <end position="41"/>
    </location>
</feature>
<dbReference type="Proteomes" id="UP000500767">
    <property type="component" value="Plasmid unnamed1"/>
</dbReference>
<dbReference type="KEGG" id="lck:HN018_23325"/>